<organism evidence="2 3">
    <name type="scientific">Westerdykella ornata</name>
    <dbReference type="NCBI Taxonomy" id="318751"/>
    <lineage>
        <taxon>Eukaryota</taxon>
        <taxon>Fungi</taxon>
        <taxon>Dikarya</taxon>
        <taxon>Ascomycota</taxon>
        <taxon>Pezizomycotina</taxon>
        <taxon>Dothideomycetes</taxon>
        <taxon>Pleosporomycetidae</taxon>
        <taxon>Pleosporales</taxon>
        <taxon>Sporormiaceae</taxon>
        <taxon>Westerdykella</taxon>
    </lineage>
</organism>
<gene>
    <name evidence="2" type="ORF">EI97DRAFT_123601</name>
</gene>
<name>A0A6A6JV09_WESOR</name>
<dbReference type="Pfam" id="PF24864">
    <property type="entry name" value="DUF7730"/>
    <property type="match status" value="1"/>
</dbReference>
<dbReference type="GeneID" id="54546226"/>
<dbReference type="EMBL" id="ML986485">
    <property type="protein sequence ID" value="KAF2280451.1"/>
    <property type="molecule type" value="Genomic_DNA"/>
</dbReference>
<dbReference type="PANTHER" id="PTHR38790:SF4">
    <property type="entry name" value="2EXR DOMAIN-CONTAINING PROTEIN"/>
    <property type="match status" value="1"/>
</dbReference>
<dbReference type="InterPro" id="IPR056632">
    <property type="entry name" value="DUF7730"/>
</dbReference>
<dbReference type="OrthoDB" id="4757095at2759"/>
<dbReference type="RefSeq" id="XP_033657989.1">
    <property type="nucleotide sequence ID" value="XM_033793051.1"/>
</dbReference>
<dbReference type="PANTHER" id="PTHR38790">
    <property type="entry name" value="2EXR DOMAIN-CONTAINING PROTEIN-RELATED"/>
    <property type="match status" value="1"/>
</dbReference>
<proteinExistence type="predicted"/>
<accession>A0A6A6JV09</accession>
<evidence type="ECO:0000313" key="2">
    <source>
        <dbReference type="EMBL" id="KAF2280451.1"/>
    </source>
</evidence>
<reference evidence="2" key="1">
    <citation type="journal article" date="2020" name="Stud. Mycol.">
        <title>101 Dothideomycetes genomes: a test case for predicting lifestyles and emergence of pathogens.</title>
        <authorList>
            <person name="Haridas S."/>
            <person name="Albert R."/>
            <person name="Binder M."/>
            <person name="Bloem J."/>
            <person name="Labutti K."/>
            <person name="Salamov A."/>
            <person name="Andreopoulos B."/>
            <person name="Baker S."/>
            <person name="Barry K."/>
            <person name="Bills G."/>
            <person name="Bluhm B."/>
            <person name="Cannon C."/>
            <person name="Castanera R."/>
            <person name="Culley D."/>
            <person name="Daum C."/>
            <person name="Ezra D."/>
            <person name="Gonzalez J."/>
            <person name="Henrissat B."/>
            <person name="Kuo A."/>
            <person name="Liang C."/>
            <person name="Lipzen A."/>
            <person name="Lutzoni F."/>
            <person name="Magnuson J."/>
            <person name="Mondo S."/>
            <person name="Nolan M."/>
            <person name="Ohm R."/>
            <person name="Pangilinan J."/>
            <person name="Park H.-J."/>
            <person name="Ramirez L."/>
            <person name="Alfaro M."/>
            <person name="Sun H."/>
            <person name="Tritt A."/>
            <person name="Yoshinaga Y."/>
            <person name="Zwiers L.-H."/>
            <person name="Turgeon B."/>
            <person name="Goodwin S."/>
            <person name="Spatafora J."/>
            <person name="Crous P."/>
            <person name="Grigoriev I."/>
        </authorList>
    </citation>
    <scope>NUCLEOTIDE SEQUENCE</scope>
    <source>
        <strain evidence="2">CBS 379.55</strain>
    </source>
</reference>
<keyword evidence="3" id="KW-1185">Reference proteome</keyword>
<sequence>MWHSSSAALTWIFPHPPTHSHVDFTHTRSKMLQHQADQNAQKKLFPLVRNKLRKRSRYTACWPLLENPEKIPQIHPQDQSPLFNKLRPELRLLVYRELLVDQSVFTHIIHLQKGTGRIVHRRCFENDSPYPTWQHKCYLDWQPSGYSLLAILKTYAEALHLLYEENTFHFKGALGLLKWASVIPEPQWTCLRRIHITSLFEGITIDVARWRQYPYPPLGKYPYPPDIQDDWKACCDRLRSLPHLRHLRFDLILRGELWWQLTPRVQATTFISVLRPLQSICADKIEVELNVEVPQSVWDVLGNVNFTVITRWRPFNDQYVV</sequence>
<dbReference type="AlphaFoldDB" id="A0A6A6JV09"/>
<feature type="domain" description="DUF7730" evidence="1">
    <location>
        <begin position="75"/>
        <end position="299"/>
    </location>
</feature>
<evidence type="ECO:0000259" key="1">
    <source>
        <dbReference type="Pfam" id="PF24864"/>
    </source>
</evidence>
<protein>
    <recommendedName>
        <fullName evidence="1">DUF7730 domain-containing protein</fullName>
    </recommendedName>
</protein>
<dbReference type="Proteomes" id="UP000800097">
    <property type="component" value="Unassembled WGS sequence"/>
</dbReference>
<evidence type="ECO:0000313" key="3">
    <source>
        <dbReference type="Proteomes" id="UP000800097"/>
    </source>
</evidence>